<reference evidence="12 13" key="1">
    <citation type="journal article" date="2008" name="Nature">
        <title>The genome of the model beetle and pest Tribolium castaneum.</title>
        <authorList>
            <consortium name="Tribolium Genome Sequencing Consortium"/>
            <person name="Richards S."/>
            <person name="Gibbs R.A."/>
            <person name="Weinstock G.M."/>
            <person name="Brown S.J."/>
            <person name="Denell R."/>
            <person name="Beeman R.W."/>
            <person name="Gibbs R."/>
            <person name="Beeman R.W."/>
            <person name="Brown S.J."/>
            <person name="Bucher G."/>
            <person name="Friedrich M."/>
            <person name="Grimmelikhuijzen C.J."/>
            <person name="Klingler M."/>
            <person name="Lorenzen M."/>
            <person name="Richards S."/>
            <person name="Roth S."/>
            <person name="Schroder R."/>
            <person name="Tautz D."/>
            <person name="Zdobnov E.M."/>
            <person name="Muzny D."/>
            <person name="Gibbs R.A."/>
            <person name="Weinstock G.M."/>
            <person name="Attaway T."/>
            <person name="Bell S."/>
            <person name="Buhay C.J."/>
            <person name="Chandrabose M.N."/>
            <person name="Chavez D."/>
            <person name="Clerk-Blankenburg K.P."/>
            <person name="Cree A."/>
            <person name="Dao M."/>
            <person name="Davis C."/>
            <person name="Chacko J."/>
            <person name="Dinh H."/>
            <person name="Dugan-Rocha S."/>
            <person name="Fowler G."/>
            <person name="Garner T.T."/>
            <person name="Garnes J."/>
            <person name="Gnirke A."/>
            <person name="Hawes A."/>
            <person name="Hernandez J."/>
            <person name="Hines S."/>
            <person name="Holder M."/>
            <person name="Hume J."/>
            <person name="Jhangiani S.N."/>
            <person name="Joshi V."/>
            <person name="Khan Z.M."/>
            <person name="Jackson L."/>
            <person name="Kovar C."/>
            <person name="Kowis A."/>
            <person name="Lee S."/>
            <person name="Lewis L.R."/>
            <person name="Margolis J."/>
            <person name="Morgan M."/>
            <person name="Nazareth L.V."/>
            <person name="Nguyen N."/>
            <person name="Okwuonu G."/>
            <person name="Parker D."/>
            <person name="Richards S."/>
            <person name="Ruiz S.J."/>
            <person name="Santibanez J."/>
            <person name="Savard J."/>
            <person name="Scherer S.E."/>
            <person name="Schneider B."/>
            <person name="Sodergren E."/>
            <person name="Tautz D."/>
            <person name="Vattahil S."/>
            <person name="Villasana D."/>
            <person name="White C.S."/>
            <person name="Wright R."/>
            <person name="Park Y."/>
            <person name="Beeman R.W."/>
            <person name="Lord J."/>
            <person name="Oppert B."/>
            <person name="Lorenzen M."/>
            <person name="Brown S."/>
            <person name="Wang L."/>
            <person name="Savard J."/>
            <person name="Tautz D."/>
            <person name="Richards S."/>
            <person name="Weinstock G."/>
            <person name="Gibbs R.A."/>
            <person name="Liu Y."/>
            <person name="Worley K."/>
            <person name="Weinstock G."/>
            <person name="Elsik C.G."/>
            <person name="Reese J.T."/>
            <person name="Elhaik E."/>
            <person name="Landan G."/>
            <person name="Graur D."/>
            <person name="Arensburger P."/>
            <person name="Atkinson P."/>
            <person name="Beeman R.W."/>
            <person name="Beidler J."/>
            <person name="Brown S.J."/>
            <person name="Demuth J.P."/>
            <person name="Drury D.W."/>
            <person name="Du Y.Z."/>
            <person name="Fujiwara H."/>
            <person name="Lorenzen M."/>
            <person name="Maselli V."/>
            <person name="Osanai M."/>
            <person name="Park Y."/>
            <person name="Robertson H.M."/>
            <person name="Tu Z."/>
            <person name="Wang J.J."/>
            <person name="Wang S."/>
            <person name="Richards S."/>
            <person name="Song H."/>
            <person name="Zhang L."/>
            <person name="Sodergren E."/>
            <person name="Werner D."/>
            <person name="Stanke M."/>
            <person name="Morgenstern B."/>
            <person name="Solovyev V."/>
            <person name="Kosarev P."/>
            <person name="Brown G."/>
            <person name="Chen H.C."/>
            <person name="Ermolaeva O."/>
            <person name="Hlavina W."/>
            <person name="Kapustin Y."/>
            <person name="Kiryutin B."/>
            <person name="Kitts P."/>
            <person name="Maglott D."/>
            <person name="Pruitt K."/>
            <person name="Sapojnikov V."/>
            <person name="Souvorov A."/>
            <person name="Mackey A.J."/>
            <person name="Waterhouse R.M."/>
            <person name="Wyder S."/>
            <person name="Zdobnov E.M."/>
            <person name="Zdobnov E.M."/>
            <person name="Wyder S."/>
            <person name="Kriventseva E.V."/>
            <person name="Kadowaki T."/>
            <person name="Bork P."/>
            <person name="Aranda M."/>
            <person name="Bao R."/>
            <person name="Beermann A."/>
            <person name="Berns N."/>
            <person name="Bolognesi R."/>
            <person name="Bonneton F."/>
            <person name="Bopp D."/>
            <person name="Brown S.J."/>
            <person name="Bucher G."/>
            <person name="Butts T."/>
            <person name="Chaumot A."/>
            <person name="Denell R.E."/>
            <person name="Ferrier D.E."/>
            <person name="Friedrich M."/>
            <person name="Gordon C.M."/>
            <person name="Jindra M."/>
            <person name="Klingler M."/>
            <person name="Lan Q."/>
            <person name="Lattorff H.M."/>
            <person name="Laudet V."/>
            <person name="von Levetsow C."/>
            <person name="Liu Z."/>
            <person name="Lutz R."/>
            <person name="Lynch J.A."/>
            <person name="da Fonseca R.N."/>
            <person name="Posnien N."/>
            <person name="Reuter R."/>
            <person name="Roth S."/>
            <person name="Savard J."/>
            <person name="Schinko J.B."/>
            <person name="Schmitt C."/>
            <person name="Schoppmeier M."/>
            <person name="Schroder R."/>
            <person name="Shippy T.D."/>
            <person name="Simonnet F."/>
            <person name="Marques-Souza H."/>
            <person name="Tautz D."/>
            <person name="Tomoyasu Y."/>
            <person name="Trauner J."/>
            <person name="Van der Zee M."/>
            <person name="Vervoort M."/>
            <person name="Wittkopp N."/>
            <person name="Wimmer E.A."/>
            <person name="Yang X."/>
            <person name="Jones A.K."/>
            <person name="Sattelle D.B."/>
            <person name="Ebert P.R."/>
            <person name="Nelson D."/>
            <person name="Scott J.G."/>
            <person name="Beeman R.W."/>
            <person name="Muthukrishnan S."/>
            <person name="Kramer K.J."/>
            <person name="Arakane Y."/>
            <person name="Beeman R.W."/>
            <person name="Zhu Q."/>
            <person name="Hogenkamp D."/>
            <person name="Dixit R."/>
            <person name="Oppert B."/>
            <person name="Jiang H."/>
            <person name="Zou Z."/>
            <person name="Marshall J."/>
            <person name="Elpidina E."/>
            <person name="Vinokurov K."/>
            <person name="Oppert C."/>
            <person name="Zou Z."/>
            <person name="Evans J."/>
            <person name="Lu Z."/>
            <person name="Zhao P."/>
            <person name="Sumathipala N."/>
            <person name="Altincicek B."/>
            <person name="Vilcinskas A."/>
            <person name="Williams M."/>
            <person name="Hultmark D."/>
            <person name="Hetru C."/>
            <person name="Jiang H."/>
            <person name="Grimmelikhuijzen C.J."/>
            <person name="Hauser F."/>
            <person name="Cazzamali G."/>
            <person name="Williamson M."/>
            <person name="Park Y."/>
            <person name="Li B."/>
            <person name="Tanaka Y."/>
            <person name="Predel R."/>
            <person name="Neupert S."/>
            <person name="Schachtner J."/>
            <person name="Verleyen P."/>
            <person name="Raible F."/>
            <person name="Bork P."/>
            <person name="Friedrich M."/>
            <person name="Walden K.K."/>
            <person name="Robertson H.M."/>
            <person name="Angeli S."/>
            <person name="Foret S."/>
            <person name="Bucher G."/>
            <person name="Schuetz S."/>
            <person name="Maleszka R."/>
            <person name="Wimmer E.A."/>
            <person name="Beeman R.W."/>
            <person name="Lorenzen M."/>
            <person name="Tomoyasu Y."/>
            <person name="Miller S.C."/>
            <person name="Grossmann D."/>
            <person name="Bucher G."/>
        </authorList>
    </citation>
    <scope>NUCLEOTIDE SEQUENCE [LARGE SCALE GENOMIC DNA]</scope>
    <source>
        <strain evidence="12 13">Georgia GA2</strain>
    </source>
</reference>
<feature type="transmembrane region" description="Helical" evidence="10">
    <location>
        <begin position="257"/>
        <end position="277"/>
    </location>
</feature>
<feature type="region of interest" description="Disordered" evidence="9">
    <location>
        <begin position="674"/>
        <end position="698"/>
    </location>
</feature>
<dbReference type="InterPro" id="IPR030791">
    <property type="entry name" value="Rotatin"/>
</dbReference>
<dbReference type="GO" id="GO:0044782">
    <property type="term" value="P:cilium organization"/>
    <property type="evidence" value="ECO:0007669"/>
    <property type="project" value="InterPro"/>
</dbReference>
<evidence type="ECO:0000313" key="12">
    <source>
        <dbReference type="EMBL" id="KYB25348.1"/>
    </source>
</evidence>
<dbReference type="EMBL" id="KQ971372">
    <property type="protein sequence ID" value="KYB25348.1"/>
    <property type="molecule type" value="Genomic_DNA"/>
</dbReference>
<dbReference type="InParanoid" id="A0A139WBK6"/>
<keyword evidence="4" id="KW-0552">Olfaction</keyword>
<evidence type="ECO:0000256" key="7">
    <source>
        <dbReference type="ARBA" id="ARBA00023170"/>
    </source>
</evidence>
<keyword evidence="8" id="KW-0807">Transducer</keyword>
<keyword evidence="5 10" id="KW-1133">Transmembrane helix</keyword>
<evidence type="ECO:0000313" key="13">
    <source>
        <dbReference type="Proteomes" id="UP000007266"/>
    </source>
</evidence>
<evidence type="ECO:0000256" key="9">
    <source>
        <dbReference type="SAM" id="MobiDB-lite"/>
    </source>
</evidence>
<keyword evidence="2" id="KW-0716">Sensory transduction</keyword>
<dbReference type="Pfam" id="PF14726">
    <property type="entry name" value="RTTN_N"/>
    <property type="match status" value="1"/>
</dbReference>
<name>A0A139WBK6_TRICA</name>
<dbReference type="InterPro" id="IPR004117">
    <property type="entry name" value="7tm6_olfct_rcpt"/>
</dbReference>
<feature type="transmembrane region" description="Helical" evidence="10">
    <location>
        <begin position="133"/>
        <end position="151"/>
    </location>
</feature>
<evidence type="ECO:0000256" key="10">
    <source>
        <dbReference type="SAM" id="Phobius"/>
    </source>
</evidence>
<dbReference type="GO" id="GO:0004984">
    <property type="term" value="F:olfactory receptor activity"/>
    <property type="evidence" value="ECO:0007669"/>
    <property type="project" value="InterPro"/>
</dbReference>
<feature type="transmembrane region" description="Helical" evidence="10">
    <location>
        <begin position="36"/>
        <end position="62"/>
    </location>
</feature>
<dbReference type="GO" id="GO:0005549">
    <property type="term" value="F:odorant binding"/>
    <property type="evidence" value="ECO:0007669"/>
    <property type="project" value="InterPro"/>
</dbReference>
<keyword evidence="13" id="KW-1185">Reference proteome</keyword>
<dbReference type="GO" id="GO:0005813">
    <property type="term" value="C:centrosome"/>
    <property type="evidence" value="ECO:0007669"/>
    <property type="project" value="InterPro"/>
</dbReference>
<organism evidence="12 13">
    <name type="scientific">Tribolium castaneum</name>
    <name type="common">Red flour beetle</name>
    <dbReference type="NCBI Taxonomy" id="7070"/>
    <lineage>
        <taxon>Eukaryota</taxon>
        <taxon>Metazoa</taxon>
        <taxon>Ecdysozoa</taxon>
        <taxon>Arthropoda</taxon>
        <taxon>Hexapoda</taxon>
        <taxon>Insecta</taxon>
        <taxon>Pterygota</taxon>
        <taxon>Neoptera</taxon>
        <taxon>Endopterygota</taxon>
        <taxon>Coleoptera</taxon>
        <taxon>Polyphaga</taxon>
        <taxon>Cucujiformia</taxon>
        <taxon>Tenebrionidae</taxon>
        <taxon>Tenebrionidae incertae sedis</taxon>
        <taxon>Tribolium</taxon>
    </lineage>
</organism>
<evidence type="ECO:0000256" key="4">
    <source>
        <dbReference type="ARBA" id="ARBA00022725"/>
    </source>
</evidence>
<dbReference type="PANTHER" id="PTHR31691">
    <property type="entry name" value="ROTATIN"/>
    <property type="match status" value="1"/>
</dbReference>
<feature type="domain" description="Rotatin N-terminal" evidence="11">
    <location>
        <begin position="403"/>
        <end position="501"/>
    </location>
</feature>
<dbReference type="GO" id="GO:0036064">
    <property type="term" value="C:ciliary basal body"/>
    <property type="evidence" value="ECO:0007669"/>
    <property type="project" value="InterPro"/>
</dbReference>
<keyword evidence="3 10" id="KW-0812">Transmembrane</keyword>
<dbReference type="eggNOG" id="ENOG502QPM7">
    <property type="taxonomic scope" value="Eukaryota"/>
</dbReference>
<dbReference type="InterPro" id="IPR029249">
    <property type="entry name" value="Rotatin_N"/>
</dbReference>
<evidence type="ECO:0000259" key="11">
    <source>
        <dbReference type="Pfam" id="PF14726"/>
    </source>
</evidence>
<dbReference type="GO" id="GO:0007165">
    <property type="term" value="P:signal transduction"/>
    <property type="evidence" value="ECO:0007669"/>
    <property type="project" value="UniProtKB-KW"/>
</dbReference>
<dbReference type="Proteomes" id="UP000007266">
    <property type="component" value="Linkage group 9"/>
</dbReference>
<dbReference type="PANTHER" id="PTHR31691:SF1">
    <property type="entry name" value="ROTATIN"/>
    <property type="match status" value="1"/>
</dbReference>
<comment type="subcellular location">
    <subcellularLocation>
        <location evidence="1">Membrane</location>
        <topology evidence="1">Multi-pass membrane protein</topology>
    </subcellularLocation>
</comment>
<reference evidence="12 13" key="2">
    <citation type="journal article" date="2010" name="Nucleic Acids Res.">
        <title>BeetleBase in 2010: revisions to provide comprehensive genomic information for Tribolium castaneum.</title>
        <authorList>
            <person name="Kim H.S."/>
            <person name="Murphy T."/>
            <person name="Xia J."/>
            <person name="Caragea D."/>
            <person name="Park Y."/>
            <person name="Beeman R.W."/>
            <person name="Lorenzen M.D."/>
            <person name="Butcher S."/>
            <person name="Manak J.R."/>
            <person name="Brown S.J."/>
        </authorList>
    </citation>
    <scope>GENOME REANNOTATION</scope>
    <source>
        <strain evidence="12 13">Georgia GA2</strain>
    </source>
</reference>
<evidence type="ECO:0000256" key="1">
    <source>
        <dbReference type="ARBA" id="ARBA00004141"/>
    </source>
</evidence>
<sequence length="1532" mass="175188">MGFMIQDYDLRNAFSLERKLMLVVGFYPKRDNKHEILYWLSAFFNLLISYGQLTTMIIQMVFDRSDLSKLTESLLYFFTHFTFLCKLLNFQYYSKDLIEIENFLTDPIFYGYSFEQLDIIKAKIRSCAFISNAFRICCTFTCSFYCLVPFIDESRKKILPLPGWFPYDTTNYYYSTFFVQSLSLFISAYCNTAIDILTWKLITLASAQFEILKENLTKIDYEGGFNETKGALVRCITHHAKIVNYTERVEAIFSKGIFLQLFGSVIVICTTGFQLIVVPIPSVQFAVLGTYLCGMTTQVATYCYYGHEVMTTSDAIGMSLYLSNWYASHVKIRKIVMIFLEKTKKPTIVKAGNFITLSLATLTQILRSAYSYFAVLQRLPKLQMADKCVSSLHIQKLGHEIQEIRERALLNIISKLDHGFEFDNPLARSREILTKLFEWFLLEPCTKQELVFKLIRRILESASGQILLNHHGSAPFKKELAQIRSYIEPRFYPQLEEIVRVLDQCNPIVPPLEPEVPLSHRTGQSELVGSTATPIEGFVHQEPSAHQRNTPRKLDSPLINNIYPLRWQMLIEADRQVLQSIENSLKSPPQPAALLHSAEFFASVLLRDFPAEVFLQRPTIIMVFHDLINNCTSTRVTNSVLNCLSQLTKALQIRINHYNDPCLSTCKENAQSKATTPVTWSPKSSLSGRSRDETERPENVDYLKTQQISFPRFCFMNFRCVLKFLCVKPESIRSSGRRNNQRGVNLALNMLEELLNLLNLVVGPEIWNEEAQTPLIHEIRRQMNDVLIDYGDALEFFRVEAVSDDSNLQNRVIQLCVLHNCGEFLTRFVPLAQTGVILPRNLKNSLVDSLVDITLVKLYPDLYNTLLSYVQSFKAGLDSDSIVKYHETKRVCDSMTSAVEFMKQYQSLNAHEGILLAEKSLPCLEFHRDLTFVKQVVDLSANKLPLYPSDDTLIETFETVILKLLGHNLETVRAETYKLCQKCIIATIGPKLNKSGTGVPGSQILFLCRNKILVEIACHGLTSDNSQIRDCAEDILIHLIKCKILVSGDIWDRIVEALIGSLPILLCHVNKKESLGRNLLDITDPDTAETLFLPKSEVVKANICLLFTCENQAREEAFSRLCWLLASQTDSRELLPRLNNLYDKALPNVCQIQRLFDVNKNRTTQHFYQPSSLNQVLELLKSSNVEPVIRRSALTQISVMMEDPLLHSTFLAHNGIEVLLCVIKSALTEKNFMDYPDSVIPAVAILKNLCLYQTSARQCLAENIDVFYNVLRGLFMFFTEDKLRHDAVCLLFLLCYNEFIKGSPSKANFSVPHLFTYKLHVPFTCNTHWEVSQYYEASLMELLGSDRCCLASIQIQWNCEIFGGLDELLARKRDDCEVVEGLRLRQYDLAVLQASSVDFCVRHHLVEAQNGTMHECVTNTINKLTTYVILCKLMPRHDQFLDHAWEATFSRFLKVLPSSEDDAKLLSHVLKFLRHLAPFYKSSGRQTPRKFKQWFSNRSLAKSCVLKIMSKSDNSTPLLFTSTSIATSVLIT</sequence>
<feature type="compositionally biased region" description="Basic and acidic residues" evidence="9">
    <location>
        <begin position="689"/>
        <end position="698"/>
    </location>
</feature>
<keyword evidence="7" id="KW-0675">Receptor</keyword>
<dbReference type="SUPFAM" id="SSF48371">
    <property type="entry name" value="ARM repeat"/>
    <property type="match status" value="1"/>
</dbReference>
<keyword evidence="6 10" id="KW-0472">Membrane</keyword>
<feature type="transmembrane region" description="Helical" evidence="10">
    <location>
        <begin position="171"/>
        <end position="190"/>
    </location>
</feature>
<feature type="transmembrane region" description="Helical" evidence="10">
    <location>
        <begin position="74"/>
        <end position="93"/>
    </location>
</feature>
<protein>
    <recommendedName>
        <fullName evidence="11">Rotatin N-terminal domain-containing protein</fullName>
    </recommendedName>
</protein>
<accession>A0A139WBK6</accession>
<dbReference type="InterPro" id="IPR016024">
    <property type="entry name" value="ARM-type_fold"/>
</dbReference>
<dbReference type="FunCoup" id="A0A139WBK6">
    <property type="interactions" value="4"/>
</dbReference>
<gene>
    <name evidence="12" type="primary">AUGUSTUS-3.0.2_34433</name>
    <name evidence="12" type="ORF">TcasGA2_TC034433</name>
</gene>
<feature type="compositionally biased region" description="Polar residues" evidence="9">
    <location>
        <begin position="674"/>
        <end position="688"/>
    </location>
</feature>
<evidence type="ECO:0000256" key="3">
    <source>
        <dbReference type="ARBA" id="ARBA00022692"/>
    </source>
</evidence>
<evidence type="ECO:0000256" key="5">
    <source>
        <dbReference type="ARBA" id="ARBA00022989"/>
    </source>
</evidence>
<proteinExistence type="predicted"/>
<dbReference type="Pfam" id="PF02949">
    <property type="entry name" value="7tm_6"/>
    <property type="match status" value="1"/>
</dbReference>
<evidence type="ECO:0000256" key="2">
    <source>
        <dbReference type="ARBA" id="ARBA00022606"/>
    </source>
</evidence>
<evidence type="ECO:0000256" key="8">
    <source>
        <dbReference type="ARBA" id="ARBA00023224"/>
    </source>
</evidence>
<dbReference type="GO" id="GO:0016020">
    <property type="term" value="C:membrane"/>
    <property type="evidence" value="ECO:0007669"/>
    <property type="project" value="UniProtKB-SubCell"/>
</dbReference>
<evidence type="ECO:0000256" key="6">
    <source>
        <dbReference type="ARBA" id="ARBA00023136"/>
    </source>
</evidence>